<dbReference type="OrthoDB" id="9776534at2"/>
<dbReference type="STRING" id="1464122.SAMN05421737_11367"/>
<dbReference type="Proteomes" id="UP000242662">
    <property type="component" value="Unassembled WGS sequence"/>
</dbReference>
<dbReference type="SUPFAM" id="SSF64397">
    <property type="entry name" value="Hsp33 domain"/>
    <property type="match status" value="1"/>
</dbReference>
<dbReference type="GO" id="GO:0042026">
    <property type="term" value="P:protein refolding"/>
    <property type="evidence" value="ECO:0007669"/>
    <property type="project" value="TreeGrafter"/>
</dbReference>
<evidence type="ECO:0000313" key="8">
    <source>
        <dbReference type="Proteomes" id="UP000242662"/>
    </source>
</evidence>
<comment type="subcellular location">
    <subcellularLocation>
        <location evidence="6">Cytoplasm</location>
    </subcellularLocation>
</comment>
<dbReference type="InterPro" id="IPR016154">
    <property type="entry name" value="Heat_shock_Hsp33_C"/>
</dbReference>
<dbReference type="AlphaFoldDB" id="A0A1G6NT98"/>
<dbReference type="InterPro" id="IPR016153">
    <property type="entry name" value="Heat_shock_Hsp33_N"/>
</dbReference>
<dbReference type="PANTHER" id="PTHR30111:SF1">
    <property type="entry name" value="33 KDA CHAPERONIN"/>
    <property type="match status" value="1"/>
</dbReference>
<feature type="disulfide bond" description="Redox-active" evidence="6">
    <location>
        <begin position="270"/>
        <end position="273"/>
    </location>
</feature>
<dbReference type="EMBL" id="FMYM01000013">
    <property type="protein sequence ID" value="SDC71153.1"/>
    <property type="molecule type" value="Genomic_DNA"/>
</dbReference>
<feature type="disulfide bond" description="Redox-active" evidence="6">
    <location>
        <begin position="237"/>
        <end position="239"/>
    </location>
</feature>
<organism evidence="7 8">
    <name type="scientific">Shouchella lonarensis</name>
    <dbReference type="NCBI Taxonomy" id="1464122"/>
    <lineage>
        <taxon>Bacteria</taxon>
        <taxon>Bacillati</taxon>
        <taxon>Bacillota</taxon>
        <taxon>Bacilli</taxon>
        <taxon>Bacillales</taxon>
        <taxon>Bacillaceae</taxon>
        <taxon>Shouchella</taxon>
    </lineage>
</organism>
<dbReference type="RefSeq" id="WP_090776618.1">
    <property type="nucleotide sequence ID" value="NZ_FMYM01000013.1"/>
</dbReference>
<evidence type="ECO:0000256" key="3">
    <source>
        <dbReference type="ARBA" id="ARBA00023157"/>
    </source>
</evidence>
<keyword evidence="2 6" id="KW-0862">Zinc</keyword>
<reference evidence="8" key="1">
    <citation type="submission" date="2016-09" db="EMBL/GenBank/DDBJ databases">
        <authorList>
            <person name="Varghese N."/>
            <person name="Submissions S."/>
        </authorList>
    </citation>
    <scope>NUCLEOTIDE SEQUENCE [LARGE SCALE GENOMIC DNA]</scope>
    <source>
        <strain evidence="8">25nlg</strain>
    </source>
</reference>
<accession>A0A1G6NT98</accession>
<dbReference type="Gene3D" id="3.90.1280.10">
    <property type="entry name" value="HSP33 redox switch-like"/>
    <property type="match status" value="1"/>
</dbReference>
<evidence type="ECO:0000256" key="1">
    <source>
        <dbReference type="ARBA" id="ARBA00022490"/>
    </source>
</evidence>
<comment type="similarity">
    <text evidence="6">Belongs to the HSP33 family.</text>
</comment>
<dbReference type="SUPFAM" id="SSF118352">
    <property type="entry name" value="HSP33 redox switch-like"/>
    <property type="match status" value="1"/>
</dbReference>
<dbReference type="Pfam" id="PF01430">
    <property type="entry name" value="HSP33"/>
    <property type="match status" value="1"/>
</dbReference>
<dbReference type="GO" id="GO:0044183">
    <property type="term" value="F:protein folding chaperone"/>
    <property type="evidence" value="ECO:0007669"/>
    <property type="project" value="TreeGrafter"/>
</dbReference>
<dbReference type="GO" id="GO:0005737">
    <property type="term" value="C:cytoplasm"/>
    <property type="evidence" value="ECO:0007669"/>
    <property type="project" value="UniProtKB-SubCell"/>
</dbReference>
<keyword evidence="1 6" id="KW-0963">Cytoplasm</keyword>
<keyword evidence="3 6" id="KW-1015">Disulfide bond</keyword>
<dbReference type="PIRSF" id="PIRSF005261">
    <property type="entry name" value="Heat_shock_Hsp33"/>
    <property type="match status" value="1"/>
</dbReference>
<proteinExistence type="inferred from homology"/>
<keyword evidence="5 6" id="KW-0676">Redox-active center</keyword>
<sequence length="294" mass="31459">MSDYLVKATAFRGEVRALAVVATEMVAEACKRQDTWATASAALGRAMMGGTLMAAMLKGDEKLTVRVCGDGPIGQIIVDSHADGTTRGTVTNPHVSPELNNVGKLDVARVVGKNGMIHIVKDLGMKEPFIGSVPIVSGELGEDFTYYFAHSEQTPSSVGVGVLVNPDETILAAGGFVIQLMPGATEATITEIEQRLARTMPVSKMAAEGMSPEEMLQTLLGAENVKFLETKPVRFACTCSFERMSSALVSLGRDELSSMIEEDGGAETTCHFCQEVYTFSREELEALREQGGLK</sequence>
<dbReference type="GO" id="GO:0051082">
    <property type="term" value="F:unfolded protein binding"/>
    <property type="evidence" value="ECO:0007669"/>
    <property type="project" value="UniProtKB-UniRule"/>
</dbReference>
<dbReference type="PANTHER" id="PTHR30111">
    <property type="entry name" value="33 KDA CHAPERONIN"/>
    <property type="match status" value="1"/>
</dbReference>
<dbReference type="HAMAP" id="MF_00117">
    <property type="entry name" value="HslO"/>
    <property type="match status" value="1"/>
</dbReference>
<dbReference type="CDD" id="cd00498">
    <property type="entry name" value="Hsp33"/>
    <property type="match status" value="1"/>
</dbReference>
<dbReference type="NCBIfam" id="NF001033">
    <property type="entry name" value="PRK00114.1"/>
    <property type="match status" value="1"/>
</dbReference>
<gene>
    <name evidence="6" type="primary">hslO</name>
    <name evidence="7" type="ORF">SAMN05421737_11367</name>
</gene>
<evidence type="ECO:0000256" key="6">
    <source>
        <dbReference type="HAMAP-Rule" id="MF_00117"/>
    </source>
</evidence>
<name>A0A1G6NT98_9BACI</name>
<keyword evidence="8" id="KW-1185">Reference proteome</keyword>
<protein>
    <recommendedName>
        <fullName evidence="6">33 kDa chaperonin</fullName>
    </recommendedName>
    <alternativeName>
        <fullName evidence="6">Heat shock protein 33 homolog</fullName>
        <shortName evidence="6">HSP33</shortName>
    </alternativeName>
</protein>
<evidence type="ECO:0000256" key="5">
    <source>
        <dbReference type="ARBA" id="ARBA00023284"/>
    </source>
</evidence>
<evidence type="ECO:0000256" key="4">
    <source>
        <dbReference type="ARBA" id="ARBA00023186"/>
    </source>
</evidence>
<comment type="PTM">
    <text evidence="6">Under oxidizing conditions two disulfide bonds are formed involving the reactive cysteines. Under reducing conditions zinc is bound to the reactive cysteines and the protein is inactive.</text>
</comment>
<evidence type="ECO:0000256" key="2">
    <source>
        <dbReference type="ARBA" id="ARBA00022833"/>
    </source>
</evidence>
<evidence type="ECO:0000313" key="7">
    <source>
        <dbReference type="EMBL" id="SDC71153.1"/>
    </source>
</evidence>
<keyword evidence="4 6" id="KW-0143">Chaperone</keyword>
<dbReference type="InterPro" id="IPR000397">
    <property type="entry name" value="Heat_shock_Hsp33"/>
</dbReference>
<comment type="function">
    <text evidence="6">Redox regulated molecular chaperone. Protects both thermally unfolding and oxidatively damaged proteins from irreversible aggregation. Plays an important role in the bacterial defense system toward oxidative stress.</text>
</comment>
<dbReference type="Gene3D" id="3.55.30.10">
    <property type="entry name" value="Hsp33 domain"/>
    <property type="match status" value="1"/>
</dbReference>